<reference evidence="2 3" key="1">
    <citation type="submission" date="2016-11" db="EMBL/GenBank/DDBJ databases">
        <authorList>
            <person name="Jaros S."/>
            <person name="Januszkiewicz K."/>
            <person name="Wedrychowicz H."/>
        </authorList>
    </citation>
    <scope>NUCLEOTIDE SEQUENCE [LARGE SCALE GENOMIC DNA]</scope>
    <source>
        <strain evidence="2 3">DSM 15692</strain>
    </source>
</reference>
<dbReference type="CDD" id="cd09279">
    <property type="entry name" value="RNase_HI_like"/>
    <property type="match status" value="1"/>
</dbReference>
<dbReference type="Pfam" id="PF13456">
    <property type="entry name" value="RVT_3"/>
    <property type="match status" value="1"/>
</dbReference>
<dbReference type="RefSeq" id="WP_073297745.1">
    <property type="nucleotide sequence ID" value="NZ_FQUF01000015.1"/>
</dbReference>
<dbReference type="GO" id="GO:0004523">
    <property type="term" value="F:RNA-DNA hybrid ribonuclease activity"/>
    <property type="evidence" value="ECO:0007669"/>
    <property type="project" value="InterPro"/>
</dbReference>
<organism evidence="2 3">
    <name type="scientific">Atopostipes suicloacalis DSM 15692</name>
    <dbReference type="NCBI Taxonomy" id="1121025"/>
    <lineage>
        <taxon>Bacteria</taxon>
        <taxon>Bacillati</taxon>
        <taxon>Bacillota</taxon>
        <taxon>Bacilli</taxon>
        <taxon>Lactobacillales</taxon>
        <taxon>Carnobacteriaceae</taxon>
        <taxon>Atopostipes</taxon>
    </lineage>
</organism>
<evidence type="ECO:0000313" key="2">
    <source>
        <dbReference type="EMBL" id="SHE80720.1"/>
    </source>
</evidence>
<dbReference type="PANTHER" id="PTHR47723">
    <property type="entry name" value="OS05G0353850 PROTEIN"/>
    <property type="match status" value="1"/>
</dbReference>
<dbReference type="PANTHER" id="PTHR47723:SF19">
    <property type="entry name" value="POLYNUCLEOTIDYL TRANSFERASE, RIBONUCLEASE H-LIKE SUPERFAMILY PROTEIN"/>
    <property type="match status" value="1"/>
</dbReference>
<name>A0A1M4WHS8_9LACT</name>
<evidence type="ECO:0000259" key="1">
    <source>
        <dbReference type="PROSITE" id="PS50879"/>
    </source>
</evidence>
<dbReference type="GO" id="GO:0003676">
    <property type="term" value="F:nucleic acid binding"/>
    <property type="evidence" value="ECO:0007669"/>
    <property type="project" value="InterPro"/>
</dbReference>
<dbReference type="EMBL" id="FQUF01000015">
    <property type="protein sequence ID" value="SHE80720.1"/>
    <property type="molecule type" value="Genomic_DNA"/>
</dbReference>
<dbReference type="InterPro" id="IPR036397">
    <property type="entry name" value="RNaseH_sf"/>
</dbReference>
<feature type="domain" description="RNase H type-1" evidence="1">
    <location>
        <begin position="1"/>
        <end position="129"/>
    </location>
</feature>
<dbReference type="AlphaFoldDB" id="A0A1M4WHS8"/>
<dbReference type="InterPro" id="IPR002156">
    <property type="entry name" value="RNaseH_domain"/>
</dbReference>
<keyword evidence="3" id="KW-1185">Reference proteome</keyword>
<dbReference type="Proteomes" id="UP000184128">
    <property type="component" value="Unassembled WGS sequence"/>
</dbReference>
<dbReference type="InterPro" id="IPR012337">
    <property type="entry name" value="RNaseH-like_sf"/>
</dbReference>
<sequence>MIRLFTDAAVAGNPGPAGIGILIVTSSGQKQLTHPLNGKWNNHHAEFKAVSLGLSWLIENHYTDEMTFCYTDSKIVAQSIEKKYVKNSVAQQYLSKILELMAEFPFISIEWIPESENKGADNLARQALQKTLKSS</sequence>
<dbReference type="OrthoDB" id="7845843at2"/>
<accession>A0A1M4WHS8</accession>
<proteinExistence type="predicted"/>
<protein>
    <submittedName>
        <fullName evidence="2">Ribonuclease HI</fullName>
    </submittedName>
</protein>
<gene>
    <name evidence="2" type="ORF">SAMN02745249_01195</name>
</gene>
<dbReference type="InterPro" id="IPR053151">
    <property type="entry name" value="RNase_H-like"/>
</dbReference>
<dbReference type="STRING" id="1121025.SAMN02745249_01195"/>
<evidence type="ECO:0000313" key="3">
    <source>
        <dbReference type="Proteomes" id="UP000184128"/>
    </source>
</evidence>
<dbReference type="SUPFAM" id="SSF53098">
    <property type="entry name" value="Ribonuclease H-like"/>
    <property type="match status" value="1"/>
</dbReference>
<dbReference type="Gene3D" id="3.30.420.10">
    <property type="entry name" value="Ribonuclease H-like superfamily/Ribonuclease H"/>
    <property type="match status" value="1"/>
</dbReference>
<dbReference type="PROSITE" id="PS50879">
    <property type="entry name" value="RNASE_H_1"/>
    <property type="match status" value="1"/>
</dbReference>